<dbReference type="InterPro" id="IPR008040">
    <property type="entry name" value="Hydant_A_N"/>
</dbReference>
<feature type="domain" description="Hydantoinase/oxoprolinase N-terminal" evidence="3">
    <location>
        <begin position="11"/>
        <end position="199"/>
    </location>
</feature>
<proteinExistence type="predicted"/>
<evidence type="ECO:0000259" key="3">
    <source>
        <dbReference type="Pfam" id="PF05378"/>
    </source>
</evidence>
<dbReference type="PANTHER" id="PTHR11365">
    <property type="entry name" value="5-OXOPROLINASE RELATED"/>
    <property type="match status" value="1"/>
</dbReference>
<dbReference type="InterPro" id="IPR002821">
    <property type="entry name" value="Hydantoinase_A"/>
</dbReference>
<dbReference type="Pfam" id="PF01968">
    <property type="entry name" value="Hydantoinase_A"/>
    <property type="match status" value="1"/>
</dbReference>
<protein>
    <submittedName>
        <fullName evidence="5">Unannotated protein</fullName>
    </submittedName>
</protein>
<dbReference type="GO" id="GO:0006749">
    <property type="term" value="P:glutathione metabolic process"/>
    <property type="evidence" value="ECO:0007669"/>
    <property type="project" value="TreeGrafter"/>
</dbReference>
<evidence type="ECO:0000313" key="5">
    <source>
        <dbReference type="EMBL" id="CAB4340783.1"/>
    </source>
</evidence>
<dbReference type="PANTHER" id="PTHR11365:SF23">
    <property type="entry name" value="HYPOTHETICAL 5-OXOPROLINASE (EUROFUNG)-RELATED"/>
    <property type="match status" value="1"/>
</dbReference>
<organism evidence="5">
    <name type="scientific">freshwater metagenome</name>
    <dbReference type="NCBI Taxonomy" id="449393"/>
    <lineage>
        <taxon>unclassified sequences</taxon>
        <taxon>metagenomes</taxon>
        <taxon>ecological metagenomes</taxon>
    </lineage>
</organism>
<dbReference type="InterPro" id="IPR045079">
    <property type="entry name" value="Oxoprolinase-like"/>
</dbReference>
<reference evidence="5" key="1">
    <citation type="submission" date="2020-05" db="EMBL/GenBank/DDBJ databases">
        <authorList>
            <person name="Chiriac C."/>
            <person name="Salcher M."/>
            <person name="Ghai R."/>
            <person name="Kavagutti S V."/>
        </authorList>
    </citation>
    <scope>NUCLEOTIDE SEQUENCE</scope>
</reference>
<sequence>MSTEARRPQVIAYDAGGTMTDSFIVDGDGNFVVGKAQTTPDNESRGLMESTVDALGQWGTDTATAFPSIISGVFSGTAMLNRLLERKGSRVGCLVSGGLEDYLRLERGLQTWLGMTYADRLHVTTHYHNEPLVPRKRMHGIRGRIDVQGREAIPLYEADVRAAVAALIEEEVDGIVICLLQSFINGSHEQRTAEIATEMLAEAGLPELPLFVSSELYPLRGDFPRLNSTLIEAYAAEPSRHQFRRLQDAVADAGAGFDLRIMAAHGGTIAIDSRELARTLVSGPIGGVVGAGHLAEALDINRLVCSDIGGTSFDLALINEGQLAIRQTPDIARYLLNLPMVEIESIGAGTGSSVRIDPASARPEIGPDSAGARIGTAWPEGGFETVTVTDLNLVLGRLNHEYFLGGAVQLDIERARAEVKRQVADPLGLDLDKAAGGVVDLFEEQLRYAALARVLAKGYSPVDYSLFCYGGGGPLHVAGYTEGAQYADVLVPTWAAGFSAYGCACGDFSYRFDQTAGIAISDDDPAGTAAKLDKVWSKLKERALDAFAGSGIGADKVHLNYLANMQYSGQLNDIEVSASADNPTDTAALIASFEDLYGRLYASGAASPELGYTITSLALVGSADVAKPVLPDEEETDQPAEPKDERPVWWTQTGVHVTTPVYEQDDVRAGQTITGPAIIEAPATTFAVPPGREARLDRHRIFHLSETGD</sequence>
<feature type="domain" description="Hydantoinase A/oxoprolinase" evidence="2">
    <location>
        <begin position="225"/>
        <end position="510"/>
    </location>
</feature>
<dbReference type="Pfam" id="PF19278">
    <property type="entry name" value="Hydant_A_C"/>
    <property type="match status" value="1"/>
</dbReference>
<dbReference type="InterPro" id="IPR049517">
    <property type="entry name" value="ACX-like_C"/>
</dbReference>
<dbReference type="SUPFAM" id="SSF53067">
    <property type="entry name" value="Actin-like ATPase domain"/>
    <property type="match status" value="1"/>
</dbReference>
<name>A0A6J5ZML3_9ZZZZ</name>
<dbReference type="InterPro" id="IPR043129">
    <property type="entry name" value="ATPase_NBD"/>
</dbReference>
<evidence type="ECO:0000256" key="1">
    <source>
        <dbReference type="SAM" id="MobiDB-lite"/>
    </source>
</evidence>
<accession>A0A6J5ZML3</accession>
<dbReference type="EMBL" id="CAESAN010000033">
    <property type="protein sequence ID" value="CAB4340783.1"/>
    <property type="molecule type" value="Genomic_DNA"/>
</dbReference>
<feature type="region of interest" description="Disordered" evidence="1">
    <location>
        <begin position="631"/>
        <end position="650"/>
    </location>
</feature>
<gene>
    <name evidence="5" type="ORF">UFOPK3547_00556</name>
</gene>
<feature type="domain" description="Acetophenone carboxylase-like C-terminal" evidence="4">
    <location>
        <begin position="521"/>
        <end position="706"/>
    </location>
</feature>
<dbReference type="AlphaFoldDB" id="A0A6J5ZML3"/>
<evidence type="ECO:0000259" key="4">
    <source>
        <dbReference type="Pfam" id="PF19278"/>
    </source>
</evidence>
<dbReference type="Pfam" id="PF05378">
    <property type="entry name" value="Hydant_A_N"/>
    <property type="match status" value="1"/>
</dbReference>
<dbReference type="GO" id="GO:0017168">
    <property type="term" value="F:5-oxoprolinase (ATP-hydrolyzing) activity"/>
    <property type="evidence" value="ECO:0007669"/>
    <property type="project" value="TreeGrafter"/>
</dbReference>
<dbReference type="GO" id="GO:0005829">
    <property type="term" value="C:cytosol"/>
    <property type="evidence" value="ECO:0007669"/>
    <property type="project" value="TreeGrafter"/>
</dbReference>
<evidence type="ECO:0000259" key="2">
    <source>
        <dbReference type="Pfam" id="PF01968"/>
    </source>
</evidence>